<evidence type="ECO:0000313" key="1">
    <source>
        <dbReference type="EMBL" id="JAH59519.1"/>
    </source>
</evidence>
<name>A0A0E9U0T4_ANGAN</name>
<reference evidence="1" key="2">
    <citation type="journal article" date="2015" name="Fish Shellfish Immunol.">
        <title>Early steps in the European eel (Anguilla anguilla)-Vibrio vulnificus interaction in the gills: Role of the RtxA13 toxin.</title>
        <authorList>
            <person name="Callol A."/>
            <person name="Pajuelo D."/>
            <person name="Ebbesson L."/>
            <person name="Teles M."/>
            <person name="MacKenzie S."/>
            <person name="Amaro C."/>
        </authorList>
    </citation>
    <scope>NUCLEOTIDE SEQUENCE</scope>
</reference>
<organism evidence="1">
    <name type="scientific">Anguilla anguilla</name>
    <name type="common">European freshwater eel</name>
    <name type="synonym">Muraena anguilla</name>
    <dbReference type="NCBI Taxonomy" id="7936"/>
    <lineage>
        <taxon>Eukaryota</taxon>
        <taxon>Metazoa</taxon>
        <taxon>Chordata</taxon>
        <taxon>Craniata</taxon>
        <taxon>Vertebrata</taxon>
        <taxon>Euteleostomi</taxon>
        <taxon>Actinopterygii</taxon>
        <taxon>Neopterygii</taxon>
        <taxon>Teleostei</taxon>
        <taxon>Anguilliformes</taxon>
        <taxon>Anguillidae</taxon>
        <taxon>Anguilla</taxon>
    </lineage>
</organism>
<dbReference type="EMBL" id="GBXM01049058">
    <property type="protein sequence ID" value="JAH59519.1"/>
    <property type="molecule type" value="Transcribed_RNA"/>
</dbReference>
<protein>
    <submittedName>
        <fullName evidence="1">Uncharacterized protein</fullName>
    </submittedName>
</protein>
<dbReference type="AlphaFoldDB" id="A0A0E9U0T4"/>
<reference evidence="1" key="1">
    <citation type="submission" date="2014-11" db="EMBL/GenBank/DDBJ databases">
        <authorList>
            <person name="Amaro Gonzalez C."/>
        </authorList>
    </citation>
    <scope>NUCLEOTIDE SEQUENCE</scope>
</reference>
<accession>A0A0E9U0T4</accession>
<sequence length="44" mass="5038">MGQCSFAHTGAQEWNELPLTIKQGLDLYSFKVNVGKWLLEKVQE</sequence>
<proteinExistence type="predicted"/>